<organism evidence="2 3">
    <name type="scientific">Pseudomarimonas salicorniae</name>
    <dbReference type="NCBI Taxonomy" id="2933270"/>
    <lineage>
        <taxon>Bacteria</taxon>
        <taxon>Pseudomonadati</taxon>
        <taxon>Pseudomonadota</taxon>
        <taxon>Gammaproteobacteria</taxon>
        <taxon>Lysobacterales</taxon>
        <taxon>Lysobacteraceae</taxon>
        <taxon>Pseudomarimonas</taxon>
    </lineage>
</organism>
<evidence type="ECO:0000313" key="2">
    <source>
        <dbReference type="EMBL" id="MCK7592426.1"/>
    </source>
</evidence>
<dbReference type="EMBL" id="JALNMH010000001">
    <property type="protein sequence ID" value="MCK7592426.1"/>
    <property type="molecule type" value="Genomic_DNA"/>
</dbReference>
<name>A0ABT0GD15_9GAMM</name>
<keyword evidence="3" id="KW-1185">Reference proteome</keyword>
<reference evidence="2" key="1">
    <citation type="submission" date="2022-04" db="EMBL/GenBank/DDBJ databases">
        <title>Lysobacter sp. CAU 1642 isolated from sea sand.</title>
        <authorList>
            <person name="Kim W."/>
        </authorList>
    </citation>
    <scope>NUCLEOTIDE SEQUENCE</scope>
    <source>
        <strain evidence="2">CAU 1642</strain>
    </source>
</reference>
<dbReference type="Proteomes" id="UP001431449">
    <property type="component" value="Unassembled WGS sequence"/>
</dbReference>
<comment type="caution">
    <text evidence="2">The sequence shown here is derived from an EMBL/GenBank/DDBJ whole genome shotgun (WGS) entry which is preliminary data.</text>
</comment>
<gene>
    <name evidence="2" type="ORF">M0G41_01940</name>
</gene>
<evidence type="ECO:0000313" key="3">
    <source>
        <dbReference type="Proteomes" id="UP001431449"/>
    </source>
</evidence>
<feature type="chain" id="PRO_5046348953" evidence="1">
    <location>
        <begin position="23"/>
        <end position="436"/>
    </location>
</feature>
<protein>
    <submittedName>
        <fullName evidence="2">Uncharacterized protein</fullName>
    </submittedName>
</protein>
<feature type="signal peptide" evidence="1">
    <location>
        <begin position="1"/>
        <end position="22"/>
    </location>
</feature>
<proteinExistence type="predicted"/>
<evidence type="ECO:0000256" key="1">
    <source>
        <dbReference type="SAM" id="SignalP"/>
    </source>
</evidence>
<keyword evidence="1" id="KW-0732">Signal</keyword>
<sequence length="436" mass="45323">MPSSARLSVALTLALAASFAQAELRLSPSGTGGAVYVPYFTVENGQSSLLTVTNHSDAPASVGINFTEQQNGQAALYFMVFLPPKSAWTAAVVSSGESALMSTDSEVCTVPQIPPGGVRLRNFDYAQNFPDGGPTSLQRTRSGAIELIEGATLSGALAASTVGRDCNALTMRYLPGAGSRIADLSAPAQGISASVQVVNVEEGALYPVAGVAVRGYSDKPLDIDPSGPFPRFSRPVLPTASLEFVAHTPAGDRLAFAANRGPDAISSLFMQGSLGGEIQENATLNADTQWVLSFPTKHEYVARFQGTLASRVGAGQALPPFARAFAAGGSCETIAYGQTAFSGGLQPSPDTLDLCFEQTILEFEPNQSGLGSLRFDVGATREISARRLSDGQTVRLRGLPVIGQRLSRFVNGSAGGGTLANYTVALPLAGEPSRAE</sequence>
<dbReference type="RefSeq" id="WP_248204587.1">
    <property type="nucleotide sequence ID" value="NZ_JALNMH010000001.1"/>
</dbReference>
<accession>A0ABT0GD15</accession>